<evidence type="ECO:0000256" key="4">
    <source>
        <dbReference type="PIRSR" id="PIRSR601559-51"/>
    </source>
</evidence>
<name>A0A4P6FF64_9MICO</name>
<evidence type="ECO:0000256" key="2">
    <source>
        <dbReference type="ARBA" id="ARBA00022801"/>
    </source>
</evidence>
<sequence length="317" mass="33056">MVRTVLGDVEPSTLGAIDYHEHLFHRSPILPGEDLDDPAASEAEFAAFLRSGFDGIVDATPIGLGRRPGALATIAARTRGAIVAATGRHRDAHYAGGGRLDALDLAAVFERELTVGIAASDDEYGVTDAPAPALIDGRPVRAGLIKTGIDYWRISTTERAALEAAAAAHLVTGAPVMVHTERASAVPELLGLLEASGVAATRVAIAHADRNPDAGLHAEIAAAGAYLGYDGAARYRDHPESVLLDCLAAVVEAGHGDRVLLGGDVARRSSFAAYGGMPGLAYLGDRHLRRVRARLGDALTTTILVDNPAAYLAWSRA</sequence>
<comment type="similarity">
    <text evidence="5">Belongs to the metallo-dependent hydrolases superfamily. Phosphotriesterase family.</text>
</comment>
<dbReference type="Proteomes" id="UP000291259">
    <property type="component" value="Chromosome"/>
</dbReference>
<evidence type="ECO:0000256" key="5">
    <source>
        <dbReference type="PROSITE-ProRule" id="PRU00679"/>
    </source>
</evidence>
<evidence type="ECO:0000313" key="7">
    <source>
        <dbReference type="Proteomes" id="UP000291259"/>
    </source>
</evidence>
<dbReference type="PANTHER" id="PTHR10819">
    <property type="entry name" value="PHOSPHOTRIESTERASE-RELATED"/>
    <property type="match status" value="1"/>
</dbReference>
<evidence type="ECO:0000256" key="3">
    <source>
        <dbReference type="PIRSR" id="PIRSR601559-50"/>
    </source>
</evidence>
<feature type="binding site" description="via carbamate group" evidence="4">
    <location>
        <position position="146"/>
    </location>
    <ligand>
        <name>Zn(2+)</name>
        <dbReference type="ChEBI" id="CHEBI:29105"/>
        <label>1</label>
    </ligand>
</feature>
<comment type="cofactor">
    <cofactor evidence="4">
        <name>a divalent metal cation</name>
        <dbReference type="ChEBI" id="CHEBI:60240"/>
    </cofactor>
    <text evidence="4">Binds 2 divalent metal cations per subunit.</text>
</comment>
<dbReference type="PROSITE" id="PS51347">
    <property type="entry name" value="PHOSPHOTRIESTERASE_2"/>
    <property type="match status" value="1"/>
</dbReference>
<evidence type="ECO:0000313" key="6">
    <source>
        <dbReference type="EMBL" id="QAY74970.1"/>
    </source>
</evidence>
<gene>
    <name evidence="6" type="ORF">ET445_10680</name>
</gene>
<feature type="binding site" evidence="4">
    <location>
        <position position="22"/>
    </location>
    <ligand>
        <name>Zn(2+)</name>
        <dbReference type="ChEBI" id="CHEBI:29105"/>
        <label>1</label>
    </ligand>
</feature>
<organism evidence="6 7">
    <name type="scientific">Agromyces protaetiae</name>
    <dbReference type="NCBI Taxonomy" id="2509455"/>
    <lineage>
        <taxon>Bacteria</taxon>
        <taxon>Bacillati</taxon>
        <taxon>Actinomycetota</taxon>
        <taxon>Actinomycetes</taxon>
        <taxon>Micrococcales</taxon>
        <taxon>Microbacteriaceae</taxon>
        <taxon>Agromyces</taxon>
    </lineage>
</organism>
<dbReference type="Pfam" id="PF02126">
    <property type="entry name" value="PTE"/>
    <property type="match status" value="2"/>
</dbReference>
<dbReference type="GO" id="GO:0016787">
    <property type="term" value="F:hydrolase activity"/>
    <property type="evidence" value="ECO:0007669"/>
    <property type="project" value="UniProtKB-KW"/>
</dbReference>
<feature type="binding site" description="via carbamate group" evidence="4">
    <location>
        <position position="146"/>
    </location>
    <ligand>
        <name>Zn(2+)</name>
        <dbReference type="ChEBI" id="CHEBI:29105"/>
        <label>2</label>
    </ligand>
</feature>
<feature type="modified residue" description="N6-carboxylysine" evidence="3 5">
    <location>
        <position position="146"/>
    </location>
</feature>
<dbReference type="InterPro" id="IPR001559">
    <property type="entry name" value="Phosphotriesterase"/>
</dbReference>
<dbReference type="PIRSF" id="PIRSF016839">
    <property type="entry name" value="PhP"/>
    <property type="match status" value="1"/>
</dbReference>
<feature type="binding site" evidence="4">
    <location>
        <position position="20"/>
    </location>
    <ligand>
        <name>Zn(2+)</name>
        <dbReference type="ChEBI" id="CHEBI:29105"/>
        <label>1</label>
    </ligand>
</feature>
<protein>
    <submittedName>
        <fullName evidence="6">Aryldialkylphosphatase</fullName>
    </submittedName>
</protein>
<dbReference type="Gene3D" id="3.20.20.140">
    <property type="entry name" value="Metal-dependent hydrolases"/>
    <property type="match status" value="1"/>
</dbReference>
<dbReference type="OrthoDB" id="9795018at2"/>
<dbReference type="AlphaFoldDB" id="A0A4P6FF64"/>
<dbReference type="InterPro" id="IPR032466">
    <property type="entry name" value="Metal_Hydrolase"/>
</dbReference>
<keyword evidence="7" id="KW-1185">Reference proteome</keyword>
<accession>A0A4P6FF64</accession>
<dbReference type="KEGG" id="agf:ET445_10680"/>
<keyword evidence="1 4" id="KW-0479">Metal-binding</keyword>
<dbReference type="GO" id="GO:0008270">
    <property type="term" value="F:zinc ion binding"/>
    <property type="evidence" value="ECO:0007669"/>
    <property type="project" value="InterPro"/>
</dbReference>
<feature type="binding site" evidence="4">
    <location>
        <position position="179"/>
    </location>
    <ligand>
        <name>Zn(2+)</name>
        <dbReference type="ChEBI" id="CHEBI:29105"/>
        <label>2</label>
    </ligand>
</feature>
<proteinExistence type="inferred from homology"/>
<evidence type="ECO:0000256" key="1">
    <source>
        <dbReference type="ARBA" id="ARBA00022723"/>
    </source>
</evidence>
<feature type="binding site" evidence="4">
    <location>
        <position position="207"/>
    </location>
    <ligand>
        <name>Zn(2+)</name>
        <dbReference type="ChEBI" id="CHEBI:29105"/>
        <label>2</label>
    </ligand>
</feature>
<dbReference type="EMBL" id="CP035491">
    <property type="protein sequence ID" value="QAY74970.1"/>
    <property type="molecule type" value="Genomic_DNA"/>
</dbReference>
<dbReference type="SUPFAM" id="SSF51556">
    <property type="entry name" value="Metallo-dependent hydrolases"/>
    <property type="match status" value="1"/>
</dbReference>
<feature type="binding site" evidence="4">
    <location>
        <position position="264"/>
    </location>
    <ligand>
        <name>Zn(2+)</name>
        <dbReference type="ChEBI" id="CHEBI:29105"/>
        <label>1</label>
    </ligand>
</feature>
<reference evidence="6 7" key="1">
    <citation type="submission" date="2019-01" db="EMBL/GenBank/DDBJ databases">
        <title>Genome sequencing of strain FW100M-8.</title>
        <authorList>
            <person name="Heo J."/>
            <person name="Kim S.-J."/>
            <person name="Kim J.-S."/>
            <person name="Hong S.-B."/>
            <person name="Kwon S.-W."/>
        </authorList>
    </citation>
    <scope>NUCLEOTIDE SEQUENCE [LARGE SCALE GENOMIC DNA]</scope>
    <source>
        <strain evidence="6 7">FW100M-8</strain>
    </source>
</reference>
<keyword evidence="2" id="KW-0378">Hydrolase</keyword>
<dbReference type="PANTHER" id="PTHR10819:SF3">
    <property type="entry name" value="PHOSPHOTRIESTERASE-RELATED PROTEIN"/>
    <property type="match status" value="1"/>
</dbReference>